<dbReference type="Pfam" id="PF00440">
    <property type="entry name" value="TetR_N"/>
    <property type="match status" value="1"/>
</dbReference>
<dbReference type="InterPro" id="IPR050109">
    <property type="entry name" value="HTH-type_TetR-like_transc_reg"/>
</dbReference>
<keyword evidence="1 2" id="KW-0238">DNA-binding</keyword>
<dbReference type="SUPFAM" id="SSF48498">
    <property type="entry name" value="Tetracyclin repressor-like, C-terminal domain"/>
    <property type="match status" value="1"/>
</dbReference>
<dbReference type="RefSeq" id="WP_225675648.1">
    <property type="nucleotide sequence ID" value="NZ_JAEDAH010000088.1"/>
</dbReference>
<organism evidence="4 5">
    <name type="scientific">Thalassolituus marinus</name>
    <dbReference type="NCBI Taxonomy" id="671053"/>
    <lineage>
        <taxon>Bacteria</taxon>
        <taxon>Pseudomonadati</taxon>
        <taxon>Pseudomonadota</taxon>
        <taxon>Gammaproteobacteria</taxon>
        <taxon>Oceanospirillales</taxon>
        <taxon>Oceanospirillaceae</taxon>
        <taxon>Thalassolituus</taxon>
    </lineage>
</organism>
<feature type="domain" description="HTH tetR-type" evidence="3">
    <location>
        <begin position="14"/>
        <end position="74"/>
    </location>
</feature>
<proteinExistence type="predicted"/>
<sequence>MPVAVDGRRRLQPEERKRLLLTKAVEVFANRGIGRGGHTEIAEIGGVSVATVFNYFKTREALVEAVLSEVESYLLSLAESVYAEVDNPMEAIFTHMKAFMQACEDNPNYIKVWLEWSASVRDETWPSYIDFQNKLLDIITKQIDKGIKTGVLEQGLAPRERARWALGNAQMLVSMIFDPAGKPRGMEKMVERGLHHMLGVKA</sequence>
<dbReference type="InterPro" id="IPR036271">
    <property type="entry name" value="Tet_transcr_reg_TetR-rel_C_sf"/>
</dbReference>
<name>A0ABS7ZSB5_9GAMM</name>
<reference evidence="4 5" key="1">
    <citation type="submission" date="2020-12" db="EMBL/GenBank/DDBJ databases">
        <title>Novel Thalassolituus-related marine hydrocarbonoclastic bacteria mediated algae-derived hydrocarbons mineralization in twilight zone of the northern South China Sea.</title>
        <authorList>
            <person name="Dong C."/>
        </authorList>
    </citation>
    <scope>NUCLEOTIDE SEQUENCE [LARGE SCALE GENOMIC DNA]</scope>
    <source>
        <strain evidence="4 5">IMCC1826</strain>
    </source>
</reference>
<comment type="caution">
    <text evidence="4">The sequence shown here is derived from an EMBL/GenBank/DDBJ whole genome shotgun (WGS) entry which is preliminary data.</text>
</comment>
<dbReference type="Gene3D" id="1.10.357.10">
    <property type="entry name" value="Tetracycline Repressor, domain 2"/>
    <property type="match status" value="1"/>
</dbReference>
<protein>
    <submittedName>
        <fullName evidence="4">TetR/AcrR family transcriptional regulator</fullName>
    </submittedName>
</protein>
<evidence type="ECO:0000256" key="1">
    <source>
        <dbReference type="ARBA" id="ARBA00023125"/>
    </source>
</evidence>
<evidence type="ECO:0000313" key="4">
    <source>
        <dbReference type="EMBL" id="MCA6064559.1"/>
    </source>
</evidence>
<dbReference type="PANTHER" id="PTHR30055">
    <property type="entry name" value="HTH-TYPE TRANSCRIPTIONAL REGULATOR RUTR"/>
    <property type="match status" value="1"/>
</dbReference>
<dbReference type="Proteomes" id="UP000714380">
    <property type="component" value="Unassembled WGS sequence"/>
</dbReference>
<evidence type="ECO:0000256" key="2">
    <source>
        <dbReference type="PROSITE-ProRule" id="PRU00335"/>
    </source>
</evidence>
<gene>
    <name evidence="4" type="ORF">I9W95_13170</name>
</gene>
<dbReference type="EMBL" id="JAEDAH010000088">
    <property type="protein sequence ID" value="MCA6064559.1"/>
    <property type="molecule type" value="Genomic_DNA"/>
</dbReference>
<dbReference type="PROSITE" id="PS50977">
    <property type="entry name" value="HTH_TETR_2"/>
    <property type="match status" value="1"/>
</dbReference>
<dbReference type="PANTHER" id="PTHR30055:SF229">
    <property type="entry name" value="HTH-TYPE TRANSCRIPTIONAL REPRESSOR RV1474C"/>
    <property type="match status" value="1"/>
</dbReference>
<feature type="DNA-binding region" description="H-T-H motif" evidence="2">
    <location>
        <begin position="37"/>
        <end position="56"/>
    </location>
</feature>
<dbReference type="PRINTS" id="PR00455">
    <property type="entry name" value="HTHTETR"/>
</dbReference>
<keyword evidence="5" id="KW-1185">Reference proteome</keyword>
<evidence type="ECO:0000313" key="5">
    <source>
        <dbReference type="Proteomes" id="UP000714380"/>
    </source>
</evidence>
<dbReference type="SUPFAM" id="SSF46689">
    <property type="entry name" value="Homeodomain-like"/>
    <property type="match status" value="1"/>
</dbReference>
<dbReference type="InterPro" id="IPR001647">
    <property type="entry name" value="HTH_TetR"/>
</dbReference>
<accession>A0ABS7ZSB5</accession>
<evidence type="ECO:0000259" key="3">
    <source>
        <dbReference type="PROSITE" id="PS50977"/>
    </source>
</evidence>
<dbReference type="InterPro" id="IPR009057">
    <property type="entry name" value="Homeodomain-like_sf"/>
</dbReference>